<reference evidence="2" key="1">
    <citation type="submission" date="2014-09" db="EMBL/GenBank/DDBJ databases">
        <authorList>
            <person name="Magalhaes I.L.F."/>
            <person name="Oliveira U."/>
            <person name="Santos F.R."/>
            <person name="Vidigal T.H.D.A."/>
            <person name="Brescovit A.D."/>
            <person name="Santos A.J."/>
        </authorList>
    </citation>
    <scope>NUCLEOTIDE SEQUENCE</scope>
    <source>
        <tissue evidence="2">Shoot tissue taken approximately 20 cm above the soil surface</tissue>
    </source>
</reference>
<feature type="compositionally biased region" description="Basic and acidic residues" evidence="1">
    <location>
        <begin position="1"/>
        <end position="11"/>
    </location>
</feature>
<evidence type="ECO:0000256" key="1">
    <source>
        <dbReference type="SAM" id="MobiDB-lite"/>
    </source>
</evidence>
<name>A0A0A9BWW6_ARUDO</name>
<dbReference type="EMBL" id="GBRH01229351">
    <property type="protein sequence ID" value="JAD68544.1"/>
    <property type="molecule type" value="Transcribed_RNA"/>
</dbReference>
<proteinExistence type="predicted"/>
<organism evidence="2">
    <name type="scientific">Arundo donax</name>
    <name type="common">Giant reed</name>
    <name type="synonym">Donax arundinaceus</name>
    <dbReference type="NCBI Taxonomy" id="35708"/>
    <lineage>
        <taxon>Eukaryota</taxon>
        <taxon>Viridiplantae</taxon>
        <taxon>Streptophyta</taxon>
        <taxon>Embryophyta</taxon>
        <taxon>Tracheophyta</taxon>
        <taxon>Spermatophyta</taxon>
        <taxon>Magnoliopsida</taxon>
        <taxon>Liliopsida</taxon>
        <taxon>Poales</taxon>
        <taxon>Poaceae</taxon>
        <taxon>PACMAD clade</taxon>
        <taxon>Arundinoideae</taxon>
        <taxon>Arundineae</taxon>
        <taxon>Arundo</taxon>
    </lineage>
</organism>
<evidence type="ECO:0000313" key="2">
    <source>
        <dbReference type="EMBL" id="JAD68544.1"/>
    </source>
</evidence>
<feature type="compositionally biased region" description="Basic and acidic residues" evidence="1">
    <location>
        <begin position="41"/>
        <end position="53"/>
    </location>
</feature>
<feature type="compositionally biased region" description="Low complexity" evidence="1">
    <location>
        <begin position="13"/>
        <end position="37"/>
    </location>
</feature>
<protein>
    <submittedName>
        <fullName evidence="2">Uncharacterized protein</fullName>
    </submittedName>
</protein>
<sequence length="82" mass="8913">MPSNQHGDECGVQRSSSARNCNSSAQSRSSDSQGTSNTPHLVRDCLESDEARSVEQPGNQLYSESHMEVGQQSPYHGTDEES</sequence>
<accession>A0A0A9BWW6</accession>
<feature type="region of interest" description="Disordered" evidence="1">
    <location>
        <begin position="1"/>
        <end position="82"/>
    </location>
</feature>
<reference evidence="2" key="2">
    <citation type="journal article" date="2015" name="Data Brief">
        <title>Shoot transcriptome of the giant reed, Arundo donax.</title>
        <authorList>
            <person name="Barrero R.A."/>
            <person name="Guerrero F.D."/>
            <person name="Moolhuijzen P."/>
            <person name="Goolsby J.A."/>
            <person name="Tidwell J."/>
            <person name="Bellgard S.E."/>
            <person name="Bellgard M.I."/>
        </authorList>
    </citation>
    <scope>NUCLEOTIDE SEQUENCE</scope>
    <source>
        <tissue evidence="2">Shoot tissue taken approximately 20 cm above the soil surface</tissue>
    </source>
</reference>
<dbReference type="AlphaFoldDB" id="A0A0A9BWW6"/>